<evidence type="ECO:0000313" key="2">
    <source>
        <dbReference type="EMBL" id="SCZ49739.1"/>
    </source>
</evidence>
<reference evidence="2 3" key="1">
    <citation type="submission" date="2016-10" db="EMBL/GenBank/DDBJ databases">
        <authorList>
            <person name="de Groot N.N."/>
        </authorList>
    </citation>
    <scope>NUCLEOTIDE SEQUENCE [LARGE SCALE GENOMIC DNA]</scope>
    <source>
        <strain evidence="2 3">HLD2</strain>
    </source>
</reference>
<dbReference type="SUPFAM" id="SSF56281">
    <property type="entry name" value="Metallo-hydrolase/oxidoreductase"/>
    <property type="match status" value="1"/>
</dbReference>
<dbReference type="PRINTS" id="PR00388">
    <property type="entry name" value="PDIESTERASE2"/>
</dbReference>
<organism evidence="2 3">
    <name type="scientific">Thiohalomonas denitrificans</name>
    <dbReference type="NCBI Taxonomy" id="415747"/>
    <lineage>
        <taxon>Bacteria</taxon>
        <taxon>Pseudomonadati</taxon>
        <taxon>Pseudomonadota</taxon>
        <taxon>Gammaproteobacteria</taxon>
        <taxon>Thiohalomonadales</taxon>
        <taxon>Thiohalomonadaceae</taxon>
        <taxon>Thiohalomonas</taxon>
    </lineage>
</organism>
<dbReference type="InterPro" id="IPR000396">
    <property type="entry name" value="Pdiesterase2"/>
</dbReference>
<dbReference type="InterPro" id="IPR001279">
    <property type="entry name" value="Metallo-B-lactamas"/>
</dbReference>
<dbReference type="EMBL" id="FMWD01000001">
    <property type="protein sequence ID" value="SCZ49739.1"/>
    <property type="molecule type" value="Genomic_DNA"/>
</dbReference>
<evidence type="ECO:0000313" key="3">
    <source>
        <dbReference type="Proteomes" id="UP000199648"/>
    </source>
</evidence>
<dbReference type="RefSeq" id="WP_092991782.1">
    <property type="nucleotide sequence ID" value="NZ_FMWD01000001.1"/>
</dbReference>
<evidence type="ECO:0000259" key="1">
    <source>
        <dbReference type="SMART" id="SM00849"/>
    </source>
</evidence>
<proteinExistence type="predicted"/>
<protein>
    <submittedName>
        <fullName evidence="2">Ribonuclease BN, tRNA processing enzyme</fullName>
    </submittedName>
</protein>
<gene>
    <name evidence="2" type="ORF">SAMN03097708_00252</name>
</gene>
<dbReference type="OrthoDB" id="9803916at2"/>
<feature type="domain" description="Metallo-beta-lactamase" evidence="1">
    <location>
        <begin position="17"/>
        <end position="222"/>
    </location>
</feature>
<dbReference type="PANTHER" id="PTHR42663:SF6">
    <property type="entry name" value="HYDROLASE C777.06C-RELATED"/>
    <property type="match status" value="1"/>
</dbReference>
<dbReference type="GO" id="GO:0006198">
    <property type="term" value="P:cAMP catabolic process"/>
    <property type="evidence" value="ECO:0007669"/>
    <property type="project" value="InterPro"/>
</dbReference>
<dbReference type="STRING" id="415747.SAMN03097708_00252"/>
<dbReference type="SMART" id="SM00849">
    <property type="entry name" value="Lactamase_B"/>
    <property type="match status" value="1"/>
</dbReference>
<dbReference type="Proteomes" id="UP000199648">
    <property type="component" value="Unassembled WGS sequence"/>
</dbReference>
<name>A0A1G5PL02_9GAMM</name>
<dbReference type="PANTHER" id="PTHR42663">
    <property type="entry name" value="HYDROLASE C777.06C-RELATED-RELATED"/>
    <property type="match status" value="1"/>
</dbReference>
<sequence length="255" mass="28641">MQLRILGCSGGIAAGHRTTSFLVDDDVLIDAGSGVGDLTLREMERIKHIVLTHSHLDHVHAIPLLLDSMFDRADEPITVHALPETISALREHMFNWVVWPDFTSLPHPDSPVLRYVPMKPDEEVVLEGRRFRMVPVNHVVPTVGYIVTARDGGVFAFSGDTTSNNTLWKALNGLERLDLLIVECAFSNARQELCRQARHYCPNILAEDLIKLNHRPAVYLSHAKPGEERQIMDECRAVISDRKLEQLLGGEIFTL</sequence>
<dbReference type="CDD" id="cd07735">
    <property type="entry name" value="class_II_PDE_MBL-fold"/>
    <property type="match status" value="1"/>
</dbReference>
<dbReference type="AlphaFoldDB" id="A0A1G5PL02"/>
<accession>A0A1G5PL02</accession>
<dbReference type="Pfam" id="PF12706">
    <property type="entry name" value="Lactamase_B_2"/>
    <property type="match status" value="1"/>
</dbReference>
<dbReference type="GO" id="GO:0004115">
    <property type="term" value="F:3',5'-cyclic-AMP phosphodiesterase activity"/>
    <property type="evidence" value="ECO:0007669"/>
    <property type="project" value="InterPro"/>
</dbReference>
<dbReference type="InterPro" id="IPR036866">
    <property type="entry name" value="RibonucZ/Hydroxyglut_hydro"/>
</dbReference>
<dbReference type="Gene3D" id="3.60.15.10">
    <property type="entry name" value="Ribonuclease Z/Hydroxyacylglutathione hydrolase-like"/>
    <property type="match status" value="1"/>
</dbReference>
<keyword evidence="3" id="KW-1185">Reference proteome</keyword>